<organism evidence="1">
    <name type="scientific">marine sediment metagenome</name>
    <dbReference type="NCBI Taxonomy" id="412755"/>
    <lineage>
        <taxon>unclassified sequences</taxon>
        <taxon>metagenomes</taxon>
        <taxon>ecological metagenomes</taxon>
    </lineage>
</organism>
<dbReference type="AlphaFoldDB" id="A0A0F9T2R3"/>
<evidence type="ECO:0000313" key="1">
    <source>
        <dbReference type="EMBL" id="KKN69132.1"/>
    </source>
</evidence>
<reference evidence="1" key="1">
    <citation type="journal article" date="2015" name="Nature">
        <title>Complex archaea that bridge the gap between prokaryotes and eukaryotes.</title>
        <authorList>
            <person name="Spang A."/>
            <person name="Saw J.H."/>
            <person name="Jorgensen S.L."/>
            <person name="Zaremba-Niedzwiedzka K."/>
            <person name="Martijn J."/>
            <person name="Lind A.E."/>
            <person name="van Eijk R."/>
            <person name="Schleper C."/>
            <person name="Guy L."/>
            <person name="Ettema T.J."/>
        </authorList>
    </citation>
    <scope>NUCLEOTIDE SEQUENCE</scope>
</reference>
<sequence length="61" mass="6810">MKSGKTLSLDSQLLVDMEAMGTDYDLSVHRMFEAGGVALREKIRTGRWPSLDTLIQSVKEP</sequence>
<accession>A0A0F9T2R3</accession>
<name>A0A0F9T2R3_9ZZZZ</name>
<proteinExistence type="predicted"/>
<dbReference type="EMBL" id="LAZR01000432">
    <property type="protein sequence ID" value="KKN69132.1"/>
    <property type="molecule type" value="Genomic_DNA"/>
</dbReference>
<protein>
    <submittedName>
        <fullName evidence="1">Uncharacterized protein</fullName>
    </submittedName>
</protein>
<gene>
    <name evidence="1" type="ORF">LCGC14_0444210</name>
</gene>
<comment type="caution">
    <text evidence="1">The sequence shown here is derived from an EMBL/GenBank/DDBJ whole genome shotgun (WGS) entry which is preliminary data.</text>
</comment>